<reference evidence="8" key="2">
    <citation type="journal article" date="2014" name="ISME J.">
        <title>Microbial stratification in low pH oxic and suboxic macroscopic growths along an acid mine drainage.</title>
        <authorList>
            <person name="Mendez-Garcia C."/>
            <person name="Mesa V."/>
            <person name="Sprenger R.R."/>
            <person name="Richter M."/>
            <person name="Diez M.S."/>
            <person name="Solano J."/>
            <person name="Bargiela R."/>
            <person name="Golyshina O.V."/>
            <person name="Manteca A."/>
            <person name="Ramos J.L."/>
            <person name="Gallego J.R."/>
            <person name="Llorente I."/>
            <person name="Martins Dos Santos V.A."/>
            <person name="Jensen O.N."/>
            <person name="Pelaez A.I."/>
            <person name="Sanchez J."/>
            <person name="Ferrer M."/>
        </authorList>
    </citation>
    <scope>NUCLEOTIDE SEQUENCE</scope>
</reference>
<dbReference type="GO" id="GO:0006189">
    <property type="term" value="P:'de novo' IMP biosynthetic process"/>
    <property type="evidence" value="ECO:0007669"/>
    <property type="project" value="UniProtKB-UniPathway"/>
</dbReference>
<evidence type="ECO:0000313" key="8">
    <source>
        <dbReference type="EMBL" id="EQD69415.1"/>
    </source>
</evidence>
<protein>
    <recommendedName>
        <fullName evidence="2">phosphoribosylaminoimidazolesuccinocarboxamide synthase</fullName>
        <ecNumber evidence="2">6.3.2.6</ecNumber>
    </recommendedName>
</protein>
<dbReference type="GO" id="GO:0005737">
    <property type="term" value="C:cytoplasm"/>
    <property type="evidence" value="ECO:0007669"/>
    <property type="project" value="TreeGrafter"/>
</dbReference>
<name>T1CLB8_9ZZZZ</name>
<dbReference type="Gene3D" id="3.30.470.20">
    <property type="entry name" value="ATP-grasp fold, B domain"/>
    <property type="match status" value="1"/>
</dbReference>
<evidence type="ECO:0000256" key="6">
    <source>
        <dbReference type="ARBA" id="ARBA00022840"/>
    </source>
</evidence>
<feature type="domain" description="SAICAR synthetase/ADE2 N-terminal" evidence="7">
    <location>
        <begin position="3"/>
        <end position="199"/>
    </location>
</feature>
<dbReference type="PROSITE" id="PS01057">
    <property type="entry name" value="SAICAR_SYNTHETASE_1"/>
    <property type="match status" value="1"/>
</dbReference>
<evidence type="ECO:0000256" key="5">
    <source>
        <dbReference type="ARBA" id="ARBA00022755"/>
    </source>
</evidence>
<feature type="non-terminal residue" evidence="8">
    <location>
        <position position="1"/>
    </location>
</feature>
<dbReference type="AlphaFoldDB" id="T1CLB8"/>
<accession>T1CLB8</accession>
<keyword evidence="5" id="KW-0658">Purine biosynthesis</keyword>
<comment type="pathway">
    <text evidence="1">Purine metabolism; IMP biosynthesis via de novo pathway; 5-amino-1-(5-phospho-D-ribosyl)imidazole-4-carboxamide from 5-amino-1-(5-phospho-D-ribosyl)imidazole-4-carboxylate: step 1/2.</text>
</comment>
<dbReference type="GO" id="GO:0004639">
    <property type="term" value="F:phosphoribosylaminoimidazolesuccinocarboxamide synthase activity"/>
    <property type="evidence" value="ECO:0007669"/>
    <property type="project" value="UniProtKB-EC"/>
</dbReference>
<keyword evidence="6" id="KW-0067">ATP-binding</keyword>
<dbReference type="EC" id="6.3.2.6" evidence="2"/>
<proteinExistence type="predicted"/>
<dbReference type="PANTHER" id="PTHR43700">
    <property type="entry name" value="PHOSPHORIBOSYLAMINOIMIDAZOLE-SUCCINOCARBOXAMIDE SYNTHASE"/>
    <property type="match status" value="1"/>
</dbReference>
<evidence type="ECO:0000256" key="4">
    <source>
        <dbReference type="ARBA" id="ARBA00022741"/>
    </source>
</evidence>
<dbReference type="PANTHER" id="PTHR43700:SF1">
    <property type="entry name" value="PHOSPHORIBOSYLAMINOIMIDAZOLE-SUCCINOCARBOXAMIDE SYNTHASE"/>
    <property type="match status" value="1"/>
</dbReference>
<reference evidence="8" key="1">
    <citation type="submission" date="2013-08" db="EMBL/GenBank/DDBJ databases">
        <authorList>
            <person name="Mendez C."/>
            <person name="Richter M."/>
            <person name="Ferrer M."/>
            <person name="Sanchez J."/>
        </authorList>
    </citation>
    <scope>NUCLEOTIDE SEQUENCE</scope>
</reference>
<organism evidence="8">
    <name type="scientific">mine drainage metagenome</name>
    <dbReference type="NCBI Taxonomy" id="410659"/>
    <lineage>
        <taxon>unclassified sequences</taxon>
        <taxon>metagenomes</taxon>
        <taxon>ecological metagenomes</taxon>
    </lineage>
</organism>
<dbReference type="Pfam" id="PF01259">
    <property type="entry name" value="SAICAR_synt"/>
    <property type="match status" value="1"/>
</dbReference>
<sequence length="242" mass="27903">QKVTDMGYPTHFLSMPEMNQMKVRKFRIVESGASMFDINYLVPLEFVVRYYVAGSLMDRIKPGVVDFKTLGFNSIPSYGEPLPDPYFEVTTKFEKFDRPLTMDEACDIGGLRRVELFAIRDEILSIDRMLQREVGKRGLLHADGKKEFALGIDRQPVIVDTFGTADEDRFWESSAFQKGETVELSKESVRQYYRSSGYHNALYEARAKGGKEPEIPALPDEMKKATEDLYRTMFERLTGMKW</sequence>
<keyword evidence="4" id="KW-0547">Nucleotide-binding</keyword>
<dbReference type="InterPro" id="IPR028923">
    <property type="entry name" value="SAICAR_synt/ADE2_N"/>
</dbReference>
<dbReference type="UniPathway" id="UPA00074">
    <property type="reaction ID" value="UER00131"/>
</dbReference>
<dbReference type="SUPFAM" id="SSF56104">
    <property type="entry name" value="SAICAR synthase-like"/>
    <property type="match status" value="1"/>
</dbReference>
<comment type="caution">
    <text evidence="8">The sequence shown here is derived from an EMBL/GenBank/DDBJ whole genome shotgun (WGS) entry which is preliminary data.</text>
</comment>
<dbReference type="EMBL" id="AUZY01003394">
    <property type="protein sequence ID" value="EQD69415.1"/>
    <property type="molecule type" value="Genomic_DNA"/>
</dbReference>
<gene>
    <name evidence="8" type="ORF">B1B_05369</name>
</gene>
<keyword evidence="3" id="KW-0436">Ligase</keyword>
<evidence type="ECO:0000256" key="1">
    <source>
        <dbReference type="ARBA" id="ARBA00004672"/>
    </source>
</evidence>
<evidence type="ECO:0000259" key="7">
    <source>
        <dbReference type="Pfam" id="PF01259"/>
    </source>
</evidence>
<evidence type="ECO:0000256" key="3">
    <source>
        <dbReference type="ARBA" id="ARBA00022598"/>
    </source>
</evidence>
<dbReference type="InterPro" id="IPR018236">
    <property type="entry name" value="SAICAR_synthetase_CS"/>
</dbReference>
<dbReference type="GO" id="GO:0005524">
    <property type="term" value="F:ATP binding"/>
    <property type="evidence" value="ECO:0007669"/>
    <property type="project" value="UniProtKB-KW"/>
</dbReference>
<evidence type="ECO:0000256" key="2">
    <source>
        <dbReference type="ARBA" id="ARBA00012217"/>
    </source>
</evidence>